<accession>A0A2H0DXI6</accession>
<gene>
    <name evidence="2" type="ORF">COW81_03375</name>
</gene>
<dbReference type="Pfam" id="PF00534">
    <property type="entry name" value="Glycos_transf_1"/>
    <property type="match status" value="1"/>
</dbReference>
<dbReference type="Gene3D" id="3.40.50.2000">
    <property type="entry name" value="Glycogen Phosphorylase B"/>
    <property type="match status" value="2"/>
</dbReference>
<dbReference type="CDD" id="cd03801">
    <property type="entry name" value="GT4_PimA-like"/>
    <property type="match status" value="1"/>
</dbReference>
<protein>
    <recommendedName>
        <fullName evidence="1">Glycosyl transferase family 1 domain-containing protein</fullName>
    </recommendedName>
</protein>
<organism evidence="2 3">
    <name type="scientific">Candidatus Campbellbacteria bacterium CG22_combo_CG10-13_8_21_14_all_36_13</name>
    <dbReference type="NCBI Taxonomy" id="1974529"/>
    <lineage>
        <taxon>Bacteria</taxon>
        <taxon>Candidatus Campbelliibacteriota</taxon>
    </lineage>
</organism>
<dbReference type="AlphaFoldDB" id="A0A2H0DXI6"/>
<evidence type="ECO:0000313" key="2">
    <source>
        <dbReference type="EMBL" id="PIP86877.1"/>
    </source>
</evidence>
<dbReference type="SUPFAM" id="SSF53756">
    <property type="entry name" value="UDP-Glycosyltransferase/glycogen phosphorylase"/>
    <property type="match status" value="1"/>
</dbReference>
<dbReference type="InterPro" id="IPR001296">
    <property type="entry name" value="Glyco_trans_1"/>
</dbReference>
<evidence type="ECO:0000259" key="1">
    <source>
        <dbReference type="Pfam" id="PF00534"/>
    </source>
</evidence>
<name>A0A2H0DXI6_9BACT</name>
<dbReference type="EMBL" id="PCTT01000044">
    <property type="protein sequence ID" value="PIP86877.1"/>
    <property type="molecule type" value="Genomic_DNA"/>
</dbReference>
<dbReference type="PANTHER" id="PTHR12526">
    <property type="entry name" value="GLYCOSYLTRANSFERASE"/>
    <property type="match status" value="1"/>
</dbReference>
<proteinExistence type="predicted"/>
<sequence length="405" mass="45689">MFQQNITKEDSVDAQTKQGLRVLMISTDRKIFEEGSAVRARAIGYAGLLNELHVIVFSTRKHKVSGARFQVSENVFLYPTNSFSRWLYIHDAIKLGHRILGSKSYKLTPNAFVITCQDPFECGLVGSKLSKAFKIPLQVQIHTDFLSPYFKKGFLNKSRLRISRRVIPYADGIRVVSKRIKDSIYGSVYKLKTEPKILPIFVDADVIENTPANFDLRAKYPQFEKIVLIASRLEKEKAVDVAIKAFAKVVKNYPKTGLVIVGDGRERRALELKAKSYKLSANVIFEGWQDDLNSYYKGSDIFLNTSLYEGYGMSLIEASLNRLAIVTTDVGIAGSGGLLVHAQHAMVCQIGRADCIEEYLSRLLSNDVGVHGMGFRCYTRVLEQVSTKEQYYKDIVDGWNDLVKK</sequence>
<feature type="domain" description="Glycosyl transferase family 1" evidence="1">
    <location>
        <begin position="224"/>
        <end position="367"/>
    </location>
</feature>
<dbReference type="GO" id="GO:0016757">
    <property type="term" value="F:glycosyltransferase activity"/>
    <property type="evidence" value="ECO:0007669"/>
    <property type="project" value="InterPro"/>
</dbReference>
<comment type="caution">
    <text evidence="2">The sequence shown here is derived from an EMBL/GenBank/DDBJ whole genome shotgun (WGS) entry which is preliminary data.</text>
</comment>
<dbReference type="Proteomes" id="UP000231143">
    <property type="component" value="Unassembled WGS sequence"/>
</dbReference>
<reference evidence="2 3" key="1">
    <citation type="submission" date="2017-09" db="EMBL/GenBank/DDBJ databases">
        <title>Depth-based differentiation of microbial function through sediment-hosted aquifers and enrichment of novel symbionts in the deep terrestrial subsurface.</title>
        <authorList>
            <person name="Probst A.J."/>
            <person name="Ladd B."/>
            <person name="Jarett J.K."/>
            <person name="Geller-Mcgrath D.E."/>
            <person name="Sieber C.M."/>
            <person name="Emerson J.B."/>
            <person name="Anantharaman K."/>
            <person name="Thomas B.C."/>
            <person name="Malmstrom R."/>
            <person name="Stieglmeier M."/>
            <person name="Klingl A."/>
            <person name="Woyke T."/>
            <person name="Ryan C.M."/>
            <person name="Banfield J.F."/>
        </authorList>
    </citation>
    <scope>NUCLEOTIDE SEQUENCE [LARGE SCALE GENOMIC DNA]</scope>
    <source>
        <strain evidence="2">CG22_combo_CG10-13_8_21_14_all_36_13</strain>
    </source>
</reference>
<evidence type="ECO:0000313" key="3">
    <source>
        <dbReference type="Proteomes" id="UP000231143"/>
    </source>
</evidence>